<evidence type="ECO:0008006" key="5">
    <source>
        <dbReference type="Google" id="ProtNLM"/>
    </source>
</evidence>
<feature type="transmembrane region" description="Helical" evidence="2">
    <location>
        <begin position="231"/>
        <end position="249"/>
    </location>
</feature>
<evidence type="ECO:0000313" key="4">
    <source>
        <dbReference type="Proteomes" id="UP000317484"/>
    </source>
</evidence>
<keyword evidence="2" id="KW-0812">Transmembrane</keyword>
<feature type="transmembrane region" description="Helical" evidence="2">
    <location>
        <begin position="49"/>
        <end position="66"/>
    </location>
</feature>
<feature type="transmembrane region" description="Helical" evidence="2">
    <location>
        <begin position="78"/>
        <end position="96"/>
    </location>
</feature>
<keyword evidence="2" id="KW-1133">Transmembrane helix</keyword>
<protein>
    <recommendedName>
        <fullName evidence="5">O-antigen ligase</fullName>
    </recommendedName>
</protein>
<feature type="transmembrane region" description="Helical" evidence="2">
    <location>
        <begin position="22"/>
        <end position="43"/>
    </location>
</feature>
<feature type="transmembrane region" description="Helical" evidence="2">
    <location>
        <begin position="183"/>
        <end position="202"/>
    </location>
</feature>
<sequence length="426" mass="42933">MESGDGDERRAGSDGDVRGGPLLTRPGTVLLAAVAVWTAVPSVVAPPKLVWGLLALLLGAVAVVLVRHARRMRWTTPVTLLTVVLLCATVSAVRSATLDELVTGTLTAALLVGCALLAVNCGPGDVRLLARGLVLLALGQLAVALAGAWLGVPAPWGYLGIPGTTFGVNDLVPALGGRSTGSMAHPIPFGTLMALAAALCLTSGTRWPLLVRAVAGAAACYGLALSGSRSAALVLCVAAVVTVLTPRALRIGTAARVGVVLVLAAAALVLQDARVSALTSLQGTGSLTHRLGALDALTRLFDRPVAQTLLGSGTGSLDDLFAAGLLQRDGFLTVDNQLVTTVALSGLVGLAALLALVAVGLLRGAPGVRPAALLLVGMVMSFDLLEWNATAVLFVALVLLGSAHRPGGPRPPDDALLPVPAAAARP</sequence>
<dbReference type="PANTHER" id="PTHR37422:SF13">
    <property type="entry name" value="LIPOPOLYSACCHARIDE BIOSYNTHESIS PROTEIN PA4999-RELATED"/>
    <property type="match status" value="1"/>
</dbReference>
<feature type="transmembrane region" description="Helical" evidence="2">
    <location>
        <begin position="133"/>
        <end position="152"/>
    </location>
</feature>
<feature type="region of interest" description="Disordered" evidence="1">
    <location>
        <begin position="1"/>
        <end position="20"/>
    </location>
</feature>
<keyword evidence="2" id="KW-0472">Membrane</keyword>
<keyword evidence="4" id="KW-1185">Reference proteome</keyword>
<evidence type="ECO:0000256" key="1">
    <source>
        <dbReference type="SAM" id="MobiDB-lite"/>
    </source>
</evidence>
<dbReference type="EMBL" id="FXTJ01000002">
    <property type="protein sequence ID" value="SMO61361.1"/>
    <property type="molecule type" value="Genomic_DNA"/>
</dbReference>
<dbReference type="AlphaFoldDB" id="A0A521CRI6"/>
<dbReference type="RefSeq" id="WP_185938238.1">
    <property type="nucleotide sequence ID" value="NZ_FXTJ01000002.1"/>
</dbReference>
<feature type="transmembrane region" description="Helical" evidence="2">
    <location>
        <begin position="254"/>
        <end position="271"/>
    </location>
</feature>
<dbReference type="InterPro" id="IPR051533">
    <property type="entry name" value="WaaL-like"/>
</dbReference>
<dbReference type="Proteomes" id="UP000317484">
    <property type="component" value="Unassembled WGS sequence"/>
</dbReference>
<feature type="transmembrane region" description="Helical" evidence="2">
    <location>
        <begin position="374"/>
        <end position="400"/>
    </location>
</feature>
<evidence type="ECO:0000256" key="2">
    <source>
        <dbReference type="SAM" id="Phobius"/>
    </source>
</evidence>
<proteinExistence type="predicted"/>
<reference evidence="3 4" key="1">
    <citation type="submission" date="2017-05" db="EMBL/GenBank/DDBJ databases">
        <authorList>
            <person name="Varghese N."/>
            <person name="Submissions S."/>
        </authorList>
    </citation>
    <scope>NUCLEOTIDE SEQUENCE [LARGE SCALE GENOMIC DNA]</scope>
    <source>
        <strain evidence="3 4">DSM 46834</strain>
    </source>
</reference>
<gene>
    <name evidence="3" type="ORF">SAMN06273567_102534</name>
</gene>
<feature type="transmembrane region" description="Helical" evidence="2">
    <location>
        <begin position="102"/>
        <end position="121"/>
    </location>
</feature>
<accession>A0A521CRI6</accession>
<name>A0A521CRI6_9ACTN</name>
<dbReference type="PANTHER" id="PTHR37422">
    <property type="entry name" value="TEICHURONIC ACID BIOSYNTHESIS PROTEIN TUAE"/>
    <property type="match status" value="1"/>
</dbReference>
<organism evidence="3 4">
    <name type="scientific">Geodermatophilus aquaeductus</name>
    <dbReference type="NCBI Taxonomy" id="1564161"/>
    <lineage>
        <taxon>Bacteria</taxon>
        <taxon>Bacillati</taxon>
        <taxon>Actinomycetota</taxon>
        <taxon>Actinomycetes</taxon>
        <taxon>Geodermatophilales</taxon>
        <taxon>Geodermatophilaceae</taxon>
        <taxon>Geodermatophilus</taxon>
    </lineage>
</organism>
<evidence type="ECO:0000313" key="3">
    <source>
        <dbReference type="EMBL" id="SMO61361.1"/>
    </source>
</evidence>
<feature type="transmembrane region" description="Helical" evidence="2">
    <location>
        <begin position="338"/>
        <end position="362"/>
    </location>
</feature>
<feature type="compositionally biased region" description="Basic and acidic residues" evidence="1">
    <location>
        <begin position="1"/>
        <end position="17"/>
    </location>
</feature>